<name>A0A841CWP5_9PSEU</name>
<protein>
    <submittedName>
        <fullName evidence="2">Uncharacterized protein</fullName>
    </submittedName>
</protein>
<evidence type="ECO:0000313" key="2">
    <source>
        <dbReference type="EMBL" id="MBB5960375.1"/>
    </source>
</evidence>
<sequence length="281" mass="31249">MRTIRQHPRSRIVVNDVYAYSEAVRCFGDSVRELSASDPIRKITVEFTKNRELDVANGRFVDTQYGEAGYELFHMLSILRSILPADDYRAYLRAAPVSVTSEMRVRTLVEGLPEIELYTSSAGFIAYADLAGFAFSEPVAKDCTTHASIPYGTEFRYRVADVELDSGTHVTLVFEPRFGSSVDFKNMHSVHVRDAAHVRDGVSQHHFMISGNHFEEALLAQLELLHSVEEGTALIRLAELRRMAALSTAVSTGTFPQPSETDQPGDPQGNDRMFARLGSGT</sequence>
<evidence type="ECO:0000256" key="1">
    <source>
        <dbReference type="SAM" id="MobiDB-lite"/>
    </source>
</evidence>
<dbReference type="RefSeq" id="WP_246441149.1">
    <property type="nucleotide sequence ID" value="NZ_JACHJN010000015.1"/>
</dbReference>
<proteinExistence type="predicted"/>
<dbReference type="Proteomes" id="UP000547510">
    <property type="component" value="Unassembled WGS sequence"/>
</dbReference>
<evidence type="ECO:0000313" key="3">
    <source>
        <dbReference type="Proteomes" id="UP000547510"/>
    </source>
</evidence>
<comment type="caution">
    <text evidence="2">The sequence shown here is derived from an EMBL/GenBank/DDBJ whole genome shotgun (WGS) entry which is preliminary data.</text>
</comment>
<dbReference type="EMBL" id="JACHJN010000015">
    <property type="protein sequence ID" value="MBB5960375.1"/>
    <property type="molecule type" value="Genomic_DNA"/>
</dbReference>
<organism evidence="2 3">
    <name type="scientific">Saccharothrix tamanrassetensis</name>
    <dbReference type="NCBI Taxonomy" id="1051531"/>
    <lineage>
        <taxon>Bacteria</taxon>
        <taxon>Bacillati</taxon>
        <taxon>Actinomycetota</taxon>
        <taxon>Actinomycetes</taxon>
        <taxon>Pseudonocardiales</taxon>
        <taxon>Pseudonocardiaceae</taxon>
        <taxon>Saccharothrix</taxon>
    </lineage>
</organism>
<feature type="compositionally biased region" description="Polar residues" evidence="1">
    <location>
        <begin position="250"/>
        <end position="262"/>
    </location>
</feature>
<reference evidence="2 3" key="1">
    <citation type="submission" date="2020-08" db="EMBL/GenBank/DDBJ databases">
        <title>Genomic Encyclopedia of Type Strains, Phase III (KMG-III): the genomes of soil and plant-associated and newly described type strains.</title>
        <authorList>
            <person name="Whitman W."/>
        </authorList>
    </citation>
    <scope>NUCLEOTIDE SEQUENCE [LARGE SCALE GENOMIC DNA]</scope>
    <source>
        <strain evidence="2 3">CECT 8640</strain>
    </source>
</reference>
<keyword evidence="3" id="KW-1185">Reference proteome</keyword>
<accession>A0A841CWP5</accession>
<gene>
    <name evidence="2" type="ORF">FHS29_006998</name>
</gene>
<dbReference type="AlphaFoldDB" id="A0A841CWP5"/>
<feature type="region of interest" description="Disordered" evidence="1">
    <location>
        <begin position="250"/>
        <end position="281"/>
    </location>
</feature>